<keyword evidence="3" id="KW-0949">S-adenosyl-L-methionine</keyword>
<evidence type="ECO:0000256" key="3">
    <source>
        <dbReference type="ARBA" id="ARBA00022691"/>
    </source>
</evidence>
<evidence type="ECO:0000313" key="6">
    <source>
        <dbReference type="Proteomes" id="UP001230426"/>
    </source>
</evidence>
<dbReference type="InterPro" id="IPR029063">
    <property type="entry name" value="SAM-dependent_MTases_sf"/>
</dbReference>
<sequence>MEEQAGRTDASAMEEQVEKNPWPDLLRLVFGGRATQVVGLGIRLKLPEAIGDGERSSTDLAAGYGVPEHTMLRLLRGLAALEVLTETGPDRFAVAPVGALLRGDRPGSLYALARMLTDPAMLTAWQNLEFSVRTGRPAFDEAFGTDFFGHLSGDPELSELYNTAMSQGTRGVAEALARSYDFGRSGTVVDVGGGDGTLIAAVLREHPGLRGVIYDSPTGASRAEETLRRAGVAGRCRIEAGDFFAGVPEGADLYLLKSVVHGWGDDRAATILQHCARSVTEHGRILMVEHVLPDTVPPGADPLPYLNDLNLLVNGSGLERTRGDFERLCGKAGLTLGEVAPLSPTDFCRIEARPGITWALNEEDGQVGVPVRDDAG</sequence>
<dbReference type="CDD" id="cd02440">
    <property type="entry name" value="AdoMet_MTases"/>
    <property type="match status" value="1"/>
</dbReference>
<name>A0ABT9R330_9ACTN</name>
<dbReference type="InterPro" id="IPR016461">
    <property type="entry name" value="COMT-like"/>
</dbReference>
<keyword evidence="2" id="KW-0808">Transferase</keyword>
<dbReference type="Gene3D" id="3.40.50.150">
    <property type="entry name" value="Vaccinia Virus protein VP39"/>
    <property type="match status" value="1"/>
</dbReference>
<accession>A0ABT9R330</accession>
<comment type="caution">
    <text evidence="5">The sequence shown here is derived from an EMBL/GenBank/DDBJ whole genome shotgun (WGS) entry which is preliminary data.</text>
</comment>
<reference evidence="5 6" key="1">
    <citation type="submission" date="2023-07" db="EMBL/GenBank/DDBJ databases">
        <title>Sequencing the genomes of 1000 actinobacteria strains.</title>
        <authorList>
            <person name="Klenk H.-P."/>
        </authorList>
    </citation>
    <scope>NUCLEOTIDE SEQUENCE [LARGE SCALE GENOMIC DNA]</scope>
    <source>
        <strain evidence="5 6">DSM 44109</strain>
    </source>
</reference>
<dbReference type="Gene3D" id="1.10.287.1350">
    <property type="match status" value="1"/>
</dbReference>
<dbReference type="SUPFAM" id="SSF53335">
    <property type="entry name" value="S-adenosyl-L-methionine-dependent methyltransferases"/>
    <property type="match status" value="1"/>
</dbReference>
<proteinExistence type="predicted"/>
<dbReference type="InterPro" id="IPR001077">
    <property type="entry name" value="COMT_C"/>
</dbReference>
<feature type="domain" description="O-methyltransferase C-terminal" evidence="4">
    <location>
        <begin position="125"/>
        <end position="334"/>
    </location>
</feature>
<keyword evidence="1" id="KW-0489">Methyltransferase</keyword>
<dbReference type="SUPFAM" id="SSF46785">
    <property type="entry name" value="Winged helix' DNA-binding domain"/>
    <property type="match status" value="1"/>
</dbReference>
<evidence type="ECO:0000256" key="2">
    <source>
        <dbReference type="ARBA" id="ARBA00022679"/>
    </source>
</evidence>
<gene>
    <name evidence="5" type="ORF">J2S55_002891</name>
</gene>
<dbReference type="Pfam" id="PF00891">
    <property type="entry name" value="Methyltransf_2"/>
    <property type="match status" value="1"/>
</dbReference>
<dbReference type="PROSITE" id="PS51683">
    <property type="entry name" value="SAM_OMT_II"/>
    <property type="match status" value="1"/>
</dbReference>
<dbReference type="PANTHER" id="PTHR43712">
    <property type="entry name" value="PUTATIVE (AFU_ORTHOLOGUE AFUA_4G14580)-RELATED"/>
    <property type="match status" value="1"/>
</dbReference>
<dbReference type="EMBL" id="JAUSRB010000002">
    <property type="protein sequence ID" value="MDP9863625.1"/>
    <property type="molecule type" value="Genomic_DNA"/>
</dbReference>
<evidence type="ECO:0000259" key="4">
    <source>
        <dbReference type="Pfam" id="PF00891"/>
    </source>
</evidence>
<dbReference type="InterPro" id="IPR036388">
    <property type="entry name" value="WH-like_DNA-bd_sf"/>
</dbReference>
<dbReference type="InterPro" id="IPR036390">
    <property type="entry name" value="WH_DNA-bd_sf"/>
</dbReference>
<dbReference type="Proteomes" id="UP001230426">
    <property type="component" value="Unassembled WGS sequence"/>
</dbReference>
<dbReference type="Gene3D" id="1.10.10.10">
    <property type="entry name" value="Winged helix-like DNA-binding domain superfamily/Winged helix DNA-binding domain"/>
    <property type="match status" value="1"/>
</dbReference>
<dbReference type="RefSeq" id="WP_306860675.1">
    <property type="nucleotide sequence ID" value="NZ_JAUSRB010000002.1"/>
</dbReference>
<keyword evidence="6" id="KW-1185">Reference proteome</keyword>
<evidence type="ECO:0000256" key="1">
    <source>
        <dbReference type="ARBA" id="ARBA00022603"/>
    </source>
</evidence>
<organism evidence="5 6">
    <name type="scientific">Streptosporangium brasiliense</name>
    <dbReference type="NCBI Taxonomy" id="47480"/>
    <lineage>
        <taxon>Bacteria</taxon>
        <taxon>Bacillati</taxon>
        <taxon>Actinomycetota</taxon>
        <taxon>Actinomycetes</taxon>
        <taxon>Streptosporangiales</taxon>
        <taxon>Streptosporangiaceae</taxon>
        <taxon>Streptosporangium</taxon>
    </lineage>
</organism>
<protein>
    <recommendedName>
        <fullName evidence="4">O-methyltransferase C-terminal domain-containing protein</fullName>
    </recommendedName>
</protein>
<dbReference type="PANTHER" id="PTHR43712:SF2">
    <property type="entry name" value="O-METHYLTRANSFERASE CICE"/>
    <property type="match status" value="1"/>
</dbReference>
<evidence type="ECO:0000313" key="5">
    <source>
        <dbReference type="EMBL" id="MDP9863625.1"/>
    </source>
</evidence>
<dbReference type="PIRSF" id="PIRSF005739">
    <property type="entry name" value="O-mtase"/>
    <property type="match status" value="1"/>
</dbReference>